<proteinExistence type="predicted"/>
<dbReference type="EMBL" id="MU839018">
    <property type="protein sequence ID" value="KAK1764839.1"/>
    <property type="molecule type" value="Genomic_DNA"/>
</dbReference>
<evidence type="ECO:0000313" key="2">
    <source>
        <dbReference type="Proteomes" id="UP001244011"/>
    </source>
</evidence>
<evidence type="ECO:0000313" key="1">
    <source>
        <dbReference type="EMBL" id="KAK1764839.1"/>
    </source>
</evidence>
<reference evidence="1" key="1">
    <citation type="submission" date="2023-06" db="EMBL/GenBank/DDBJ databases">
        <title>Genome-scale phylogeny and comparative genomics of the fungal order Sordariales.</title>
        <authorList>
            <consortium name="Lawrence Berkeley National Laboratory"/>
            <person name="Hensen N."/>
            <person name="Bonometti L."/>
            <person name="Westerberg I."/>
            <person name="Brannstrom I.O."/>
            <person name="Guillou S."/>
            <person name="Cros-Aarteil S."/>
            <person name="Calhoun S."/>
            <person name="Haridas S."/>
            <person name="Kuo A."/>
            <person name="Mondo S."/>
            <person name="Pangilinan J."/>
            <person name="Riley R."/>
            <person name="Labutti K."/>
            <person name="Andreopoulos B."/>
            <person name="Lipzen A."/>
            <person name="Chen C."/>
            <person name="Yanf M."/>
            <person name="Daum C."/>
            <person name="Ng V."/>
            <person name="Clum A."/>
            <person name="Steindorff A."/>
            <person name="Ohm R."/>
            <person name="Martin F."/>
            <person name="Silar P."/>
            <person name="Natvig D."/>
            <person name="Lalanne C."/>
            <person name="Gautier V."/>
            <person name="Ament-Velasquez S.L."/>
            <person name="Kruys A."/>
            <person name="Hutchinson M.I."/>
            <person name="Powell A.J."/>
            <person name="Barry K."/>
            <person name="Miller A.N."/>
            <person name="Grigoriev I.V."/>
            <person name="Debuchy R."/>
            <person name="Gladieux P."/>
            <person name="Thoren M.H."/>
            <person name="Johannesson H."/>
        </authorList>
    </citation>
    <scope>NUCLEOTIDE SEQUENCE</scope>
    <source>
        <strain evidence="1">8032-3</strain>
    </source>
</reference>
<keyword evidence="2" id="KW-1185">Reference proteome</keyword>
<organism evidence="1 2">
    <name type="scientific">Phialemonium atrogriseum</name>
    <dbReference type="NCBI Taxonomy" id="1093897"/>
    <lineage>
        <taxon>Eukaryota</taxon>
        <taxon>Fungi</taxon>
        <taxon>Dikarya</taxon>
        <taxon>Ascomycota</taxon>
        <taxon>Pezizomycotina</taxon>
        <taxon>Sordariomycetes</taxon>
        <taxon>Sordariomycetidae</taxon>
        <taxon>Cephalothecales</taxon>
        <taxon>Cephalothecaceae</taxon>
        <taxon>Phialemonium</taxon>
    </lineage>
</organism>
<dbReference type="AlphaFoldDB" id="A0AAJ0BXB2"/>
<dbReference type="RefSeq" id="XP_060281052.1">
    <property type="nucleotide sequence ID" value="XM_060430139.1"/>
</dbReference>
<dbReference type="Proteomes" id="UP001244011">
    <property type="component" value="Unassembled WGS sequence"/>
</dbReference>
<protein>
    <submittedName>
        <fullName evidence="1">Uncharacterized protein</fullName>
    </submittedName>
</protein>
<dbReference type="GeneID" id="85313326"/>
<sequence>MPRSGYLNMEAGSAKSRRRSCVFLFLQPVRAAARGVSRWWRPVANKEQELAPQPPQKRYVHVPTHAASSFMQTTTSRGMARANEII</sequence>
<accession>A0AAJ0BXB2</accession>
<name>A0AAJ0BXB2_9PEZI</name>
<comment type="caution">
    <text evidence="1">The sequence shown here is derived from an EMBL/GenBank/DDBJ whole genome shotgun (WGS) entry which is preliminary data.</text>
</comment>
<gene>
    <name evidence="1" type="ORF">QBC33DRAFT_561516</name>
</gene>